<evidence type="ECO:0000313" key="2">
    <source>
        <dbReference type="Proteomes" id="UP000828390"/>
    </source>
</evidence>
<accession>A0A9D4EWN2</accession>
<dbReference type="Proteomes" id="UP000828390">
    <property type="component" value="Unassembled WGS sequence"/>
</dbReference>
<gene>
    <name evidence="1" type="ORF">DPMN_165336</name>
</gene>
<proteinExistence type="predicted"/>
<dbReference type="EMBL" id="JAIWYP010000008">
    <property type="protein sequence ID" value="KAH3787216.1"/>
    <property type="molecule type" value="Genomic_DNA"/>
</dbReference>
<protein>
    <submittedName>
        <fullName evidence="1">Uncharacterized protein</fullName>
    </submittedName>
</protein>
<evidence type="ECO:0000313" key="1">
    <source>
        <dbReference type="EMBL" id="KAH3787216.1"/>
    </source>
</evidence>
<reference evidence="1" key="2">
    <citation type="submission" date="2020-11" db="EMBL/GenBank/DDBJ databases">
        <authorList>
            <person name="McCartney M.A."/>
            <person name="Auch B."/>
            <person name="Kono T."/>
            <person name="Mallez S."/>
            <person name="Becker A."/>
            <person name="Gohl D.M."/>
            <person name="Silverstein K.A.T."/>
            <person name="Koren S."/>
            <person name="Bechman K.B."/>
            <person name="Herman A."/>
            <person name="Abrahante J.E."/>
            <person name="Garbe J."/>
        </authorList>
    </citation>
    <scope>NUCLEOTIDE SEQUENCE</scope>
    <source>
        <strain evidence="1">Duluth1</strain>
        <tissue evidence="1">Whole animal</tissue>
    </source>
</reference>
<dbReference type="AlphaFoldDB" id="A0A9D4EWN2"/>
<keyword evidence="2" id="KW-1185">Reference proteome</keyword>
<organism evidence="1 2">
    <name type="scientific">Dreissena polymorpha</name>
    <name type="common">Zebra mussel</name>
    <name type="synonym">Mytilus polymorpha</name>
    <dbReference type="NCBI Taxonomy" id="45954"/>
    <lineage>
        <taxon>Eukaryota</taxon>
        <taxon>Metazoa</taxon>
        <taxon>Spiralia</taxon>
        <taxon>Lophotrochozoa</taxon>
        <taxon>Mollusca</taxon>
        <taxon>Bivalvia</taxon>
        <taxon>Autobranchia</taxon>
        <taxon>Heteroconchia</taxon>
        <taxon>Euheterodonta</taxon>
        <taxon>Imparidentia</taxon>
        <taxon>Neoheterodontei</taxon>
        <taxon>Myida</taxon>
        <taxon>Dreissenoidea</taxon>
        <taxon>Dreissenidae</taxon>
        <taxon>Dreissena</taxon>
    </lineage>
</organism>
<name>A0A9D4EWN2_DREPO</name>
<reference evidence="1" key="1">
    <citation type="journal article" date="2019" name="bioRxiv">
        <title>The Genome of the Zebra Mussel, Dreissena polymorpha: A Resource for Invasive Species Research.</title>
        <authorList>
            <person name="McCartney M.A."/>
            <person name="Auch B."/>
            <person name="Kono T."/>
            <person name="Mallez S."/>
            <person name="Zhang Y."/>
            <person name="Obille A."/>
            <person name="Becker A."/>
            <person name="Abrahante J.E."/>
            <person name="Garbe J."/>
            <person name="Badalamenti J.P."/>
            <person name="Herman A."/>
            <person name="Mangelson H."/>
            <person name="Liachko I."/>
            <person name="Sullivan S."/>
            <person name="Sone E.D."/>
            <person name="Koren S."/>
            <person name="Silverstein K.A.T."/>
            <person name="Beckman K.B."/>
            <person name="Gohl D.M."/>
        </authorList>
    </citation>
    <scope>NUCLEOTIDE SEQUENCE</scope>
    <source>
        <strain evidence="1">Duluth1</strain>
        <tissue evidence="1">Whole animal</tissue>
    </source>
</reference>
<comment type="caution">
    <text evidence="1">The sequence shown here is derived from an EMBL/GenBank/DDBJ whole genome shotgun (WGS) entry which is preliminary data.</text>
</comment>
<sequence length="106" mass="12310">MSNNLTDNQKIMKKFKSVGGRVVPIVPIYSTFSSTSQLIDVAKQLKSSNVRVRFVRDNYPRHLNMPGTHWTAWIKNGHEKIYFDTYSLEPPLELVTYLNDPMKTKH</sequence>